<sequence length="175" mass="20279">MPVHPLKKGTLRARKHANKQTEREPSKKRVRTTRAMDEDNNAAKDKKQRDRHRDTEKTQENKRPPPPLPRRANYAGEDAQEEKKKTQQQSKQTAKSRPATATNKGEAESNRKIPREKRTRRREIREELASASVLRGRLRTVTVNGEEMMMTMEIIKNDEPVSQPVARLPVKKKES</sequence>
<feature type="region of interest" description="Disordered" evidence="1">
    <location>
        <begin position="1"/>
        <end position="126"/>
    </location>
</feature>
<accession>A0A6A6B6W5</accession>
<protein>
    <submittedName>
        <fullName evidence="2">Uncharacterized protein</fullName>
    </submittedName>
</protein>
<evidence type="ECO:0000313" key="3">
    <source>
        <dbReference type="Proteomes" id="UP000799438"/>
    </source>
</evidence>
<evidence type="ECO:0000313" key="2">
    <source>
        <dbReference type="EMBL" id="KAF2139882.1"/>
    </source>
</evidence>
<gene>
    <name evidence="2" type="ORF">K452DRAFT_57230</name>
</gene>
<organism evidence="2 3">
    <name type="scientific">Aplosporella prunicola CBS 121167</name>
    <dbReference type="NCBI Taxonomy" id="1176127"/>
    <lineage>
        <taxon>Eukaryota</taxon>
        <taxon>Fungi</taxon>
        <taxon>Dikarya</taxon>
        <taxon>Ascomycota</taxon>
        <taxon>Pezizomycotina</taxon>
        <taxon>Dothideomycetes</taxon>
        <taxon>Dothideomycetes incertae sedis</taxon>
        <taxon>Botryosphaeriales</taxon>
        <taxon>Aplosporellaceae</taxon>
        <taxon>Aplosporella</taxon>
    </lineage>
</organism>
<feature type="compositionally biased region" description="Basic residues" evidence="1">
    <location>
        <begin position="1"/>
        <end position="18"/>
    </location>
</feature>
<name>A0A6A6B6W5_9PEZI</name>
<reference evidence="2" key="1">
    <citation type="journal article" date="2020" name="Stud. Mycol.">
        <title>101 Dothideomycetes genomes: a test case for predicting lifestyles and emergence of pathogens.</title>
        <authorList>
            <person name="Haridas S."/>
            <person name="Albert R."/>
            <person name="Binder M."/>
            <person name="Bloem J."/>
            <person name="Labutti K."/>
            <person name="Salamov A."/>
            <person name="Andreopoulos B."/>
            <person name="Baker S."/>
            <person name="Barry K."/>
            <person name="Bills G."/>
            <person name="Bluhm B."/>
            <person name="Cannon C."/>
            <person name="Castanera R."/>
            <person name="Culley D."/>
            <person name="Daum C."/>
            <person name="Ezra D."/>
            <person name="Gonzalez J."/>
            <person name="Henrissat B."/>
            <person name="Kuo A."/>
            <person name="Liang C."/>
            <person name="Lipzen A."/>
            <person name="Lutzoni F."/>
            <person name="Magnuson J."/>
            <person name="Mondo S."/>
            <person name="Nolan M."/>
            <person name="Ohm R."/>
            <person name="Pangilinan J."/>
            <person name="Park H.-J."/>
            <person name="Ramirez L."/>
            <person name="Alfaro M."/>
            <person name="Sun H."/>
            <person name="Tritt A."/>
            <person name="Yoshinaga Y."/>
            <person name="Zwiers L.-H."/>
            <person name="Turgeon B."/>
            <person name="Goodwin S."/>
            <person name="Spatafora J."/>
            <person name="Crous P."/>
            <person name="Grigoriev I."/>
        </authorList>
    </citation>
    <scope>NUCLEOTIDE SEQUENCE</scope>
    <source>
        <strain evidence="2">CBS 121167</strain>
    </source>
</reference>
<keyword evidence="3" id="KW-1185">Reference proteome</keyword>
<feature type="compositionally biased region" description="Low complexity" evidence="1">
    <location>
        <begin position="87"/>
        <end position="96"/>
    </location>
</feature>
<evidence type="ECO:0000256" key="1">
    <source>
        <dbReference type="SAM" id="MobiDB-lite"/>
    </source>
</evidence>
<dbReference type="Proteomes" id="UP000799438">
    <property type="component" value="Unassembled WGS sequence"/>
</dbReference>
<dbReference type="RefSeq" id="XP_033395595.1">
    <property type="nucleotide sequence ID" value="XM_033546862.1"/>
</dbReference>
<dbReference type="GeneID" id="54304369"/>
<dbReference type="AlphaFoldDB" id="A0A6A6B6W5"/>
<proteinExistence type="predicted"/>
<feature type="compositionally biased region" description="Basic and acidic residues" evidence="1">
    <location>
        <begin position="34"/>
        <end position="63"/>
    </location>
</feature>
<dbReference type="EMBL" id="ML995491">
    <property type="protein sequence ID" value="KAF2139882.1"/>
    <property type="molecule type" value="Genomic_DNA"/>
</dbReference>